<keyword evidence="2" id="KW-1003">Cell membrane</keyword>
<feature type="transmembrane region" description="Helical" evidence="7">
    <location>
        <begin position="322"/>
        <end position="348"/>
    </location>
</feature>
<evidence type="ECO:0000256" key="6">
    <source>
        <dbReference type="ARBA" id="ARBA00038076"/>
    </source>
</evidence>
<evidence type="ECO:0000256" key="4">
    <source>
        <dbReference type="ARBA" id="ARBA00022989"/>
    </source>
</evidence>
<evidence type="ECO:0000256" key="1">
    <source>
        <dbReference type="ARBA" id="ARBA00004651"/>
    </source>
</evidence>
<organism evidence="10 11">
    <name type="scientific">Svornostia abyssi</name>
    <dbReference type="NCBI Taxonomy" id="2898438"/>
    <lineage>
        <taxon>Bacteria</taxon>
        <taxon>Bacillati</taxon>
        <taxon>Actinomycetota</taxon>
        <taxon>Thermoleophilia</taxon>
        <taxon>Solirubrobacterales</taxon>
        <taxon>Baekduiaceae</taxon>
        <taxon>Svornostia</taxon>
    </lineage>
</organism>
<evidence type="ECO:0000256" key="3">
    <source>
        <dbReference type="ARBA" id="ARBA00022692"/>
    </source>
</evidence>
<reference evidence="11" key="1">
    <citation type="submission" date="2021-11" db="EMBL/GenBank/DDBJ databases">
        <title>Cultivation dependent microbiological survey of springs from the worlds oldest radium mine currently devoted to the extraction of radon-saturated water.</title>
        <authorList>
            <person name="Kapinusova G."/>
            <person name="Smrhova T."/>
            <person name="Strejcek M."/>
            <person name="Suman J."/>
            <person name="Jani K."/>
            <person name="Pajer P."/>
            <person name="Uhlik O."/>
        </authorList>
    </citation>
    <scope>NUCLEOTIDE SEQUENCE [LARGE SCALE GENOMIC DNA]</scope>
    <source>
        <strain evidence="11">J379</strain>
    </source>
</reference>
<feature type="domain" description="ABC3 transporter permease C-terminal" evidence="8">
    <location>
        <begin position="278"/>
        <end position="390"/>
    </location>
</feature>
<gene>
    <name evidence="10" type="ORF">LRS13_21770</name>
</gene>
<feature type="transmembrane region" description="Helical" evidence="7">
    <location>
        <begin position="28"/>
        <end position="48"/>
    </location>
</feature>
<dbReference type="Pfam" id="PF12704">
    <property type="entry name" value="MacB_PCD"/>
    <property type="match status" value="1"/>
</dbReference>
<feature type="transmembrane region" description="Helical" evidence="7">
    <location>
        <begin position="360"/>
        <end position="380"/>
    </location>
</feature>
<keyword evidence="11" id="KW-1185">Reference proteome</keyword>
<keyword evidence="4 7" id="KW-1133">Transmembrane helix</keyword>
<evidence type="ECO:0000313" key="11">
    <source>
        <dbReference type="Proteomes" id="UP001058860"/>
    </source>
</evidence>
<evidence type="ECO:0000259" key="9">
    <source>
        <dbReference type="Pfam" id="PF12704"/>
    </source>
</evidence>
<protein>
    <submittedName>
        <fullName evidence="10">ABC transporter permease</fullName>
    </submittedName>
</protein>
<dbReference type="RefSeq" id="WP_353863781.1">
    <property type="nucleotide sequence ID" value="NZ_CP088295.1"/>
</dbReference>
<feature type="domain" description="MacB-like periplasmic core" evidence="9">
    <location>
        <begin position="29"/>
        <end position="240"/>
    </location>
</feature>
<comment type="subcellular location">
    <subcellularLocation>
        <location evidence="1">Cell membrane</location>
        <topology evidence="1">Multi-pass membrane protein</topology>
    </subcellularLocation>
</comment>
<feature type="transmembrane region" description="Helical" evidence="7">
    <location>
        <begin position="274"/>
        <end position="299"/>
    </location>
</feature>
<evidence type="ECO:0000256" key="7">
    <source>
        <dbReference type="SAM" id="Phobius"/>
    </source>
</evidence>
<proteinExistence type="inferred from homology"/>
<dbReference type="InterPro" id="IPR003838">
    <property type="entry name" value="ABC3_permease_C"/>
</dbReference>
<evidence type="ECO:0000256" key="5">
    <source>
        <dbReference type="ARBA" id="ARBA00023136"/>
    </source>
</evidence>
<dbReference type="PANTHER" id="PTHR30572">
    <property type="entry name" value="MEMBRANE COMPONENT OF TRANSPORTER-RELATED"/>
    <property type="match status" value="1"/>
</dbReference>
<keyword evidence="5 7" id="KW-0472">Membrane</keyword>
<dbReference type="InterPro" id="IPR025857">
    <property type="entry name" value="MacB_PCD"/>
</dbReference>
<dbReference type="EMBL" id="CP088295">
    <property type="protein sequence ID" value="UUY03269.1"/>
    <property type="molecule type" value="Genomic_DNA"/>
</dbReference>
<dbReference type="InterPro" id="IPR050250">
    <property type="entry name" value="Macrolide_Exporter_MacB"/>
</dbReference>
<evidence type="ECO:0000259" key="8">
    <source>
        <dbReference type="Pfam" id="PF02687"/>
    </source>
</evidence>
<dbReference type="Proteomes" id="UP001058860">
    <property type="component" value="Chromosome"/>
</dbReference>
<evidence type="ECO:0000313" key="10">
    <source>
        <dbReference type="EMBL" id="UUY03269.1"/>
    </source>
</evidence>
<accession>A0ABY5PF10</accession>
<comment type="similarity">
    <text evidence="6">Belongs to the ABC-4 integral membrane protein family.</text>
</comment>
<dbReference type="PANTHER" id="PTHR30572:SF4">
    <property type="entry name" value="ABC TRANSPORTER PERMEASE YTRF"/>
    <property type="match status" value="1"/>
</dbReference>
<name>A0ABY5PF10_9ACTN</name>
<evidence type="ECO:0000256" key="2">
    <source>
        <dbReference type="ARBA" id="ARBA00022475"/>
    </source>
</evidence>
<dbReference type="Pfam" id="PF02687">
    <property type="entry name" value="FtsX"/>
    <property type="match status" value="1"/>
</dbReference>
<sequence>MQLTPSRLRAVDVLRVGAAGLASRRLRAALSALGVAIGIASMVAVIGISQSSRADLLAQLDRLGTNLLTAAPGQSLFGEEATLPETAQEAISRIDGVTGSSAVERLSDVTVRRTDHVPEEETSGIGVLAADPGLARTLGAQMAAGAFLDASTSRFPVVVLGATAARRLGIDAPGVNVFLGGRWFTVAGILEPVALDSQLDTAALVGQPVAERLLDAEGTPSKVYVRTAGDQAVADVRDLLAPTASPEHPEEVDVARPSDAIEAKAAARTAFTSLLLGLGAVALLVGGVGIANVMVVAVLERRSEIGLRRALGARRRHIAEQFLCEALLLSALGGMAGAVLGAGVTAAVAAVRGWPPTVPVAAMVAGAACAVLIGALAGLYPAQRAARLHPTVALRSA</sequence>
<keyword evidence="3 7" id="KW-0812">Transmembrane</keyword>